<evidence type="ECO:0000256" key="6">
    <source>
        <dbReference type="SAM" id="Phobius"/>
    </source>
</evidence>
<proteinExistence type="predicted"/>
<feature type="transmembrane region" description="Helical" evidence="6">
    <location>
        <begin position="226"/>
        <end position="247"/>
    </location>
</feature>
<evidence type="ECO:0000313" key="7">
    <source>
        <dbReference type="EMBL" id="GGD30108.1"/>
    </source>
</evidence>
<feature type="transmembrane region" description="Helical" evidence="6">
    <location>
        <begin position="158"/>
        <end position="178"/>
    </location>
</feature>
<dbReference type="Proteomes" id="UP000617355">
    <property type="component" value="Unassembled WGS sequence"/>
</dbReference>
<feature type="transmembrane region" description="Helical" evidence="6">
    <location>
        <begin position="91"/>
        <end position="120"/>
    </location>
</feature>
<organism evidence="7 8">
    <name type="scientific">Sinisalibacter lacisalsi</name>
    <dbReference type="NCBI Taxonomy" id="1526570"/>
    <lineage>
        <taxon>Bacteria</taxon>
        <taxon>Pseudomonadati</taxon>
        <taxon>Pseudomonadota</taxon>
        <taxon>Alphaproteobacteria</taxon>
        <taxon>Rhodobacterales</taxon>
        <taxon>Roseobacteraceae</taxon>
        <taxon>Sinisalibacter</taxon>
    </lineage>
</organism>
<feature type="transmembrane region" description="Helical" evidence="6">
    <location>
        <begin position="126"/>
        <end position="146"/>
    </location>
</feature>
<dbReference type="PANTHER" id="PTHR30250">
    <property type="entry name" value="PST FAMILY PREDICTED COLANIC ACID TRANSPORTER"/>
    <property type="match status" value="1"/>
</dbReference>
<gene>
    <name evidence="7" type="ORF">GCM10011358_12680</name>
</gene>
<reference evidence="8" key="1">
    <citation type="journal article" date="2019" name="Int. J. Syst. Evol. Microbiol.">
        <title>The Global Catalogue of Microorganisms (GCM) 10K type strain sequencing project: providing services to taxonomists for standard genome sequencing and annotation.</title>
        <authorList>
            <consortium name="The Broad Institute Genomics Platform"/>
            <consortium name="The Broad Institute Genome Sequencing Center for Infectious Disease"/>
            <person name="Wu L."/>
            <person name="Ma J."/>
        </authorList>
    </citation>
    <scope>NUCLEOTIDE SEQUENCE [LARGE SCALE GENOMIC DNA]</scope>
    <source>
        <strain evidence="8">CGMCC 1.12922</strain>
    </source>
</reference>
<keyword evidence="2" id="KW-1003">Cell membrane</keyword>
<evidence type="ECO:0000256" key="1">
    <source>
        <dbReference type="ARBA" id="ARBA00004651"/>
    </source>
</evidence>
<evidence type="ECO:0000256" key="5">
    <source>
        <dbReference type="ARBA" id="ARBA00023136"/>
    </source>
</evidence>
<dbReference type="PANTHER" id="PTHR30250:SF26">
    <property type="entry name" value="PSMA PROTEIN"/>
    <property type="match status" value="1"/>
</dbReference>
<feature type="transmembrane region" description="Helical" evidence="6">
    <location>
        <begin position="267"/>
        <end position="289"/>
    </location>
</feature>
<evidence type="ECO:0000256" key="4">
    <source>
        <dbReference type="ARBA" id="ARBA00022989"/>
    </source>
</evidence>
<evidence type="ECO:0008006" key="9">
    <source>
        <dbReference type="Google" id="ProtNLM"/>
    </source>
</evidence>
<comment type="caution">
    <text evidence="7">The sequence shown here is derived from an EMBL/GenBank/DDBJ whole genome shotgun (WGS) entry which is preliminary data.</text>
</comment>
<feature type="transmembrane region" description="Helical" evidence="6">
    <location>
        <begin position="344"/>
        <end position="364"/>
    </location>
</feature>
<keyword evidence="4 6" id="KW-1133">Transmembrane helix</keyword>
<dbReference type="EMBL" id="BMGI01000002">
    <property type="protein sequence ID" value="GGD30108.1"/>
    <property type="molecule type" value="Genomic_DNA"/>
</dbReference>
<protein>
    <recommendedName>
        <fullName evidence="9">Polysaccharide biosynthesis protein</fullName>
    </recommendedName>
</protein>
<feature type="transmembrane region" description="Helical" evidence="6">
    <location>
        <begin position="376"/>
        <end position="394"/>
    </location>
</feature>
<feature type="transmembrane region" description="Helical" evidence="6">
    <location>
        <begin position="39"/>
        <end position="59"/>
    </location>
</feature>
<dbReference type="RefSeq" id="WP_188526804.1">
    <property type="nucleotide sequence ID" value="NZ_BMGI01000002.1"/>
</dbReference>
<evidence type="ECO:0000256" key="3">
    <source>
        <dbReference type="ARBA" id="ARBA00022692"/>
    </source>
</evidence>
<feature type="transmembrane region" description="Helical" evidence="6">
    <location>
        <begin position="184"/>
        <end position="206"/>
    </location>
</feature>
<keyword evidence="8" id="KW-1185">Reference proteome</keyword>
<keyword evidence="3 6" id="KW-0812">Transmembrane</keyword>
<comment type="subcellular location">
    <subcellularLocation>
        <location evidence="1">Cell membrane</location>
        <topology evidence="1">Multi-pass membrane protein</topology>
    </subcellularLocation>
</comment>
<name>A0ABQ1QJM6_9RHOB</name>
<sequence>MINARTKTLFVAVISGLAGRAVALIAPLLVMGPMLDHLGPILFGIWLTAVSLAALANFLDFGIGNAALTRLSEAFGRGDLGGARSLLGQAYVLLAGLAAGFIAVTILGTGLITVVLPGVFESQAQAAVVAIVLSALFLTFVTGLLVKTLQARQAYVHAQLVQIIGPIVALSVSLWAISAGFDPVIVVLLYTLASPLTQAAWSAVYFAARPAQRPAFDKLDRTSIRAWTGIGGAFFVVSILTAVGMNMDNLIIAARAGAEAVTDFGVPARLGSLLMLIVFTVFMPLWTLFGNALARGDREWLLQTAMKMSAVGALAVLIVGLTMVLLADPIILLWMGRSFPDQQLVLMGMVASATVIALTSPFNMILNAAGMARQQILPWAGFVGLCLVAKTLMVTPETTWWVPWITTAAYAVCVTPRILQLAITKARG</sequence>
<keyword evidence="5 6" id="KW-0472">Membrane</keyword>
<dbReference type="InterPro" id="IPR050833">
    <property type="entry name" value="Poly_Biosynth_Transport"/>
</dbReference>
<accession>A0ABQ1QJM6</accession>
<feature type="transmembrane region" description="Helical" evidence="6">
    <location>
        <begin position="400"/>
        <end position="419"/>
    </location>
</feature>
<evidence type="ECO:0000256" key="2">
    <source>
        <dbReference type="ARBA" id="ARBA00022475"/>
    </source>
</evidence>
<feature type="transmembrane region" description="Helical" evidence="6">
    <location>
        <begin position="310"/>
        <end position="332"/>
    </location>
</feature>
<evidence type="ECO:0000313" key="8">
    <source>
        <dbReference type="Proteomes" id="UP000617355"/>
    </source>
</evidence>